<evidence type="ECO:0000313" key="2">
    <source>
        <dbReference type="Proteomes" id="UP000789901"/>
    </source>
</evidence>
<feature type="non-terminal residue" evidence="1">
    <location>
        <position position="111"/>
    </location>
</feature>
<comment type="caution">
    <text evidence="1">The sequence shown here is derived from an EMBL/GenBank/DDBJ whole genome shotgun (WGS) entry which is preliminary data.</text>
</comment>
<accession>A0ABN7XK12</accession>
<protein>
    <submittedName>
        <fullName evidence="1">24105_t:CDS:1</fullName>
    </submittedName>
</protein>
<name>A0ABN7XK12_GIGMA</name>
<gene>
    <name evidence="1" type="ORF">GMARGA_LOCUS44425</name>
</gene>
<keyword evidence="2" id="KW-1185">Reference proteome</keyword>
<dbReference type="Proteomes" id="UP000789901">
    <property type="component" value="Unassembled WGS sequence"/>
</dbReference>
<organism evidence="1 2">
    <name type="scientific">Gigaspora margarita</name>
    <dbReference type="NCBI Taxonomy" id="4874"/>
    <lineage>
        <taxon>Eukaryota</taxon>
        <taxon>Fungi</taxon>
        <taxon>Fungi incertae sedis</taxon>
        <taxon>Mucoromycota</taxon>
        <taxon>Glomeromycotina</taxon>
        <taxon>Glomeromycetes</taxon>
        <taxon>Diversisporales</taxon>
        <taxon>Gigasporaceae</taxon>
        <taxon>Gigaspora</taxon>
    </lineage>
</organism>
<evidence type="ECO:0000313" key="1">
    <source>
        <dbReference type="EMBL" id="CAG8855604.1"/>
    </source>
</evidence>
<sequence length="111" mass="13035">NLLRVGIQSIVRLGSRSKSEIIKGFNLEEICRNRARSKHQGWLLAQGYKELGEIQTEAEKLQSNLTNKELDWKWKQARNKRKKKRSIFRQWVDGNDLSLAQTWADGLRDKK</sequence>
<feature type="non-terminal residue" evidence="1">
    <location>
        <position position="1"/>
    </location>
</feature>
<reference evidence="1 2" key="1">
    <citation type="submission" date="2021-06" db="EMBL/GenBank/DDBJ databases">
        <authorList>
            <person name="Kallberg Y."/>
            <person name="Tangrot J."/>
            <person name="Rosling A."/>
        </authorList>
    </citation>
    <scope>NUCLEOTIDE SEQUENCE [LARGE SCALE GENOMIC DNA]</scope>
    <source>
        <strain evidence="1 2">120-4 pot B 10/14</strain>
    </source>
</reference>
<dbReference type="EMBL" id="CAJVQB010151139">
    <property type="protein sequence ID" value="CAG8855604.1"/>
    <property type="molecule type" value="Genomic_DNA"/>
</dbReference>
<proteinExistence type="predicted"/>